<dbReference type="STRING" id="237018.SAMN04489723_101177"/>
<evidence type="ECO:0000313" key="1">
    <source>
        <dbReference type="EMBL" id="SFA75336.1"/>
    </source>
</evidence>
<sequence length="1213" mass="136904">MSQIISTYPIFEGSQVLTSTQLNQLSAYLDQQGRLTRSKLIGIGVVCGMQVQPFPQGLQISKGLGITSEGFLIQSGTFNATHYRPYSLPEGVDYKPFKDVDHEVSLFELLTEIPKDSTGVKKLNNPANFLDNKYVLIFLEIFDKDLKSCLGNACDDRGQDRLLTIRRLVVNETDLDKILTKSSNVRTPFPAGIELKEFYVKKPFFYPNNPESNEYSAFVKHYQKTTSEILNDDFFKALETSYEIFQPILSKSYGFANPLGNASLSAKISKIKSLLVADPSEIRGVQYLWDFAKELVKGYMEFRASALELWYTCPADSSLFPLHLMLGRAKTDSETQAQFLKYRHGFIQPPIFNLQKLLVETCIQRHRRMILLIEKLETGILEKAESDKFPIKITPSIEKQGLLGNRALPYYYDIKSKSTVSNWFSLEKSWIDPGNFQLVSDQRNGVQAYDNQPDVEATEAKSILETPLFYDLEGFPFFRIEGHLNKPLNATLSHLKKLILQFNLPIHVEILHLGETTESEFIDDCGWNDLQEEYAFQRYFMLGMILELKQLFDYVTEYANEIEEEDVTSNEFYIKASEVLKLLLDMSNALPECLNDLNWAVFQNTYKKLLQYLIDFALLESGLLQKIEADPEKEKELDFYNGILMRLSPILYRVLDLFFFTKLQRIYTSYENRIQLLAQSNQFANYLKQHNGLSHEAGVLRAGTFFLIHDPKQERIIGDFSLPYYCCDCTPCLEACGEQSFSLPPFARPDYAVAYTEKTIKLEITLNDALVSGRTYDVLAVGSSSVQNGKVEKDPETNIFRYTSAPGFTGVDSFQYVLRDRKTNQSDQGKVSILVKGAQGCYSIEVLTCWGIDRVRETLNIRQIEASNEPDSRAIELLLESLRKSKGFSSEEIRSNVLEEEDARMQLLSCLGIATDQMTYEQQEQAILDHQGKNCGAIVTPGCTSMAVSGKVRNVAGAELSKVKVTVIGSDIVTFTDGSGNYGIQFQSPGQTLLFQFDGFENQEVEICSQAVANVTMVPSVQPAKECYSINIISSWREDFIRAVAKDRKLAKPSGNLPEVITTLLESLRSTAGFTSTELRETTVKNVDLQKMILESVGINVGGLTPEQFANAIEEYQRLNCGARLIVGRVTADILTADEIKVILDSNRVSYLATADKTVLEETYKAAIPDSGLTEKDLTLLKKDTLTTILEKNSTSFNRNDTKKVLIDKILGK</sequence>
<keyword evidence="2" id="KW-1185">Reference proteome</keyword>
<dbReference type="InterPro" id="IPR008969">
    <property type="entry name" value="CarboxyPept-like_regulatory"/>
</dbReference>
<name>A0A1I0VIE5_9BACT</name>
<accession>A0A1I0VIE5</accession>
<reference evidence="1 2" key="1">
    <citation type="submission" date="2016-10" db="EMBL/GenBank/DDBJ databases">
        <authorList>
            <person name="de Groot N.N."/>
        </authorList>
    </citation>
    <scope>NUCLEOTIDE SEQUENCE [LARGE SCALE GENOMIC DNA]</scope>
    <source>
        <strain evidence="1 2">DSM 23399</strain>
    </source>
</reference>
<protein>
    <recommendedName>
        <fullName evidence="3">CarboxypepD_reg-like domain-containing protein</fullName>
    </recommendedName>
</protein>
<dbReference type="Pfam" id="PF17963">
    <property type="entry name" value="Big_9"/>
    <property type="match status" value="1"/>
</dbReference>
<organism evidence="1 2">
    <name type="scientific">Algoriphagus aquimarinus</name>
    <dbReference type="NCBI Taxonomy" id="237018"/>
    <lineage>
        <taxon>Bacteria</taxon>
        <taxon>Pseudomonadati</taxon>
        <taxon>Bacteroidota</taxon>
        <taxon>Cytophagia</taxon>
        <taxon>Cytophagales</taxon>
        <taxon>Cyclobacteriaceae</taxon>
        <taxon>Algoriphagus</taxon>
    </lineage>
</organism>
<dbReference type="Gene3D" id="2.60.40.3440">
    <property type="match status" value="1"/>
</dbReference>
<dbReference type="EMBL" id="FOKK01000001">
    <property type="protein sequence ID" value="SFA75336.1"/>
    <property type="molecule type" value="Genomic_DNA"/>
</dbReference>
<evidence type="ECO:0000313" key="2">
    <source>
        <dbReference type="Proteomes" id="UP000198790"/>
    </source>
</evidence>
<dbReference type="SUPFAM" id="SSF49464">
    <property type="entry name" value="Carboxypeptidase regulatory domain-like"/>
    <property type="match status" value="1"/>
</dbReference>
<dbReference type="AlphaFoldDB" id="A0A1I0VIE5"/>
<dbReference type="OrthoDB" id="596204at2"/>
<dbReference type="Proteomes" id="UP000198790">
    <property type="component" value="Unassembled WGS sequence"/>
</dbReference>
<dbReference type="RefSeq" id="WP_092894283.1">
    <property type="nucleotide sequence ID" value="NZ_FOKK01000001.1"/>
</dbReference>
<evidence type="ECO:0008006" key="3">
    <source>
        <dbReference type="Google" id="ProtNLM"/>
    </source>
</evidence>
<gene>
    <name evidence="1" type="ORF">SAMN04489723_101177</name>
</gene>
<proteinExistence type="predicted"/>